<accession>A0AB33BJQ4</accession>
<dbReference type="Proteomes" id="UP000076152">
    <property type="component" value="Chromosome"/>
</dbReference>
<evidence type="ECO:0000313" key="2">
    <source>
        <dbReference type="Proteomes" id="UP000076152"/>
    </source>
</evidence>
<dbReference type="AlphaFoldDB" id="A0AB33BJQ4"/>
<name>A0AB33BJQ4_ACIPI</name>
<proteinExistence type="predicted"/>
<dbReference type="EMBL" id="CP015145">
    <property type="protein sequence ID" value="AMX19816.1"/>
    <property type="molecule type" value="Genomic_DNA"/>
</dbReference>
<sequence>MSYLSFDSLVVSDREIIDMLESQKQRVSKSKMLSYLRERGIICSEEDSREYLAELIASLTIDWHLIEDILSLAESSENQQKVTAQTIKFDSKEALEKTLGELESFYPNKNFSVNTTKNHIEIDYSNEIIEKNNTRLIQRKSKDEKINIKIEGNEATIINSVGEGTETVMQKLMHELEKNNKTKIEPKLIDFSNIYDNNLINNFFLSFIELDKNYIRDDVIKIKFNKFNSNETEEIDIEEGLGSLDELLEDDENQEISSPVSKKIDSSDIKSALLSGTSLLTSEFFKKFTDQGYFISHIRWKVRETSSEPRTYEFSASFDKPDIRKTFIFEANKYYKYDKTTGAAQKTHQKWKGNEKIQMELKLHKIAFPLYESMILNI</sequence>
<protein>
    <submittedName>
        <fullName evidence="1">Uncharacterized protein</fullName>
    </submittedName>
</protein>
<reference evidence="1 2" key="1">
    <citation type="submission" date="2016-04" db="EMBL/GenBank/DDBJ databases">
        <title>Complete genome sequencing of OXA-72 bearing Acinetobacter pittii strain IEC338SC.</title>
        <authorList>
            <person name="Brasiliense D.M."/>
            <person name="Lima K.V."/>
            <person name="Souza C.O."/>
            <person name="Dutra L.G."/>
            <person name="Mamizuka E.M."/>
            <person name="Perez-Chaparro P.J."/>
            <person name="McCulloch J.A."/>
        </authorList>
    </citation>
    <scope>NUCLEOTIDE SEQUENCE [LARGE SCALE GENOMIC DNA]</scope>
    <source>
        <strain evidence="1 2">IEC338SC</strain>
    </source>
</reference>
<dbReference type="RefSeq" id="WP_063099074.1">
    <property type="nucleotide sequence ID" value="NZ_CP015145.1"/>
</dbReference>
<evidence type="ECO:0000313" key="1">
    <source>
        <dbReference type="EMBL" id="AMX19816.1"/>
    </source>
</evidence>
<organism evidence="1 2">
    <name type="scientific">Acinetobacter pittii</name>
    <name type="common">Acinetobacter genomosp. 3</name>
    <dbReference type="NCBI Taxonomy" id="48296"/>
    <lineage>
        <taxon>Bacteria</taxon>
        <taxon>Pseudomonadati</taxon>
        <taxon>Pseudomonadota</taxon>
        <taxon>Gammaproteobacteria</taxon>
        <taxon>Moraxellales</taxon>
        <taxon>Moraxellaceae</taxon>
        <taxon>Acinetobacter</taxon>
        <taxon>Acinetobacter calcoaceticus/baumannii complex</taxon>
    </lineage>
</organism>
<gene>
    <name evidence="1" type="ORF">IEC338SC_2690</name>
</gene>